<feature type="compositionally biased region" description="Basic and acidic residues" evidence="1">
    <location>
        <begin position="239"/>
        <end position="254"/>
    </location>
</feature>
<dbReference type="HOGENOM" id="CLU_762370_0_0_11"/>
<proteinExistence type="predicted"/>
<feature type="compositionally biased region" description="Low complexity" evidence="1">
    <location>
        <begin position="35"/>
        <end position="46"/>
    </location>
</feature>
<feature type="region of interest" description="Disordered" evidence="1">
    <location>
        <begin position="339"/>
        <end position="363"/>
    </location>
</feature>
<accession>F8B338</accession>
<gene>
    <name evidence="2" type="ordered locus">FsymDg_2586</name>
</gene>
<evidence type="ECO:0000313" key="2">
    <source>
        <dbReference type="EMBL" id="AEH09947.1"/>
    </source>
</evidence>
<evidence type="ECO:0000313" key="3">
    <source>
        <dbReference type="Proteomes" id="UP000001549"/>
    </source>
</evidence>
<dbReference type="EMBL" id="CP002801">
    <property type="protein sequence ID" value="AEH09947.1"/>
    <property type="molecule type" value="Genomic_DNA"/>
</dbReference>
<dbReference type="AlphaFoldDB" id="F8B338"/>
<evidence type="ECO:0000256" key="1">
    <source>
        <dbReference type="SAM" id="MobiDB-lite"/>
    </source>
</evidence>
<sequence>MSGSQPSHMDHNRRTRPNSAGGWRAYPDRLRRRPTTTATRVTPRTAHGTPRTARLRPQATASRPLCGRGGLGRRGPPAPMGRPRSGPVALVRCLVWSAVIAPVRHRTGSELGPGRGRLLRPRHRAEESPGHWPPGMAPRPVPCGFVYHSDRGCQHLWEFVALCAAHGVRRSVGTVGAATTMRSPAVLHHSGMRASRSHPFRHPHGDPYRPVRHRRGVLQPVASPFGQWIPQSSRALTSPHDHENRYRRHTEIRQSPKPGGGNRAGWLRPGWWLPTWWSGATGRSAGSLSAHRPRACERRWTASFSATERWGPGRWGSSSDVESWKIICIREWIRPGRRVGSTPSNGCPSPRGEIGHVGRKSGK</sequence>
<feature type="region of interest" description="Disordered" evidence="1">
    <location>
        <begin position="231"/>
        <end position="264"/>
    </location>
</feature>
<reference evidence="2 3" key="1">
    <citation type="submission" date="2011-05" db="EMBL/GenBank/DDBJ databases">
        <title>Complete sequence of chromosome of Frankia symbiont of Datisca glomerata.</title>
        <authorList>
            <consortium name="US DOE Joint Genome Institute"/>
            <person name="Lucas S."/>
            <person name="Han J."/>
            <person name="Lapidus A."/>
            <person name="Cheng J.-F."/>
            <person name="Goodwin L."/>
            <person name="Pitluck S."/>
            <person name="Peters L."/>
            <person name="Mikhailova N."/>
            <person name="Chertkov O."/>
            <person name="Teshima H."/>
            <person name="Han C."/>
            <person name="Tapia R."/>
            <person name="Land M."/>
            <person name="Hauser L."/>
            <person name="Kyrpides N."/>
            <person name="Ivanova N."/>
            <person name="Pagani I."/>
            <person name="Berry A."/>
            <person name="Pawlowski K."/>
            <person name="Persson T."/>
            <person name="Vanden Heuvel B."/>
            <person name="Benson D."/>
            <person name="Woyke T."/>
        </authorList>
    </citation>
    <scope>NUCLEOTIDE SEQUENCE [LARGE SCALE GENOMIC DNA]</scope>
    <source>
        <strain evidence="3">4085684</strain>
    </source>
</reference>
<protein>
    <submittedName>
        <fullName evidence="2">Uncharacterized protein</fullName>
    </submittedName>
</protein>
<dbReference type="Proteomes" id="UP000001549">
    <property type="component" value="Chromosome"/>
</dbReference>
<name>F8B338_9ACTN</name>
<organism evidence="2 3">
    <name type="scientific">Candidatus Protofrankia datiscae</name>
    <dbReference type="NCBI Taxonomy" id="2716812"/>
    <lineage>
        <taxon>Bacteria</taxon>
        <taxon>Bacillati</taxon>
        <taxon>Actinomycetota</taxon>
        <taxon>Actinomycetes</taxon>
        <taxon>Frankiales</taxon>
        <taxon>Frankiaceae</taxon>
        <taxon>Protofrankia</taxon>
    </lineage>
</organism>
<dbReference type="KEGG" id="fsy:FsymDg_2586"/>
<feature type="region of interest" description="Disordered" evidence="1">
    <location>
        <begin position="1"/>
        <end position="84"/>
    </location>
</feature>
<keyword evidence="3" id="KW-1185">Reference proteome</keyword>